<evidence type="ECO:0000313" key="1">
    <source>
        <dbReference type="EMBL" id="GAH84768.1"/>
    </source>
</evidence>
<dbReference type="EMBL" id="BARU01039767">
    <property type="protein sequence ID" value="GAH84768.1"/>
    <property type="molecule type" value="Genomic_DNA"/>
</dbReference>
<sequence length="237" mass="26758">LNYYVDKIDETLILNDILMGAGQFERWSSGASSAPDGFTLLSGSSVARESTLVDKGSYSAKLTNEAGEVGYLQWAYAQYLKYAEKQFTVKGRFWTDTASRVRASLASTTTDDEYSDYHSGGSGFEDFDIEDFELDDAPTEFTLQLRIEDNDDAISAYFDNVRLLSNENIYEYTLPTYPSPFATISEVWIESGTEGVYNYLVPQRIIHIVRTPTPKLIFDPRYFTPSPDKRIRIVGQA</sequence>
<protein>
    <submittedName>
        <fullName evidence="1">Uncharacterized protein</fullName>
    </submittedName>
</protein>
<accession>X1KRY9</accession>
<dbReference type="Gene3D" id="2.60.120.260">
    <property type="entry name" value="Galactose-binding domain-like"/>
    <property type="match status" value="1"/>
</dbReference>
<gene>
    <name evidence="1" type="ORF">S03H2_61600</name>
</gene>
<organism evidence="1">
    <name type="scientific">marine sediment metagenome</name>
    <dbReference type="NCBI Taxonomy" id="412755"/>
    <lineage>
        <taxon>unclassified sequences</taxon>
        <taxon>metagenomes</taxon>
        <taxon>ecological metagenomes</taxon>
    </lineage>
</organism>
<proteinExistence type="predicted"/>
<dbReference type="AlphaFoldDB" id="X1KRY9"/>
<feature type="non-terminal residue" evidence="1">
    <location>
        <position position="237"/>
    </location>
</feature>
<reference evidence="1" key="1">
    <citation type="journal article" date="2014" name="Front. Microbiol.">
        <title>High frequency of phylogenetically diverse reductive dehalogenase-homologous genes in deep subseafloor sedimentary metagenomes.</title>
        <authorList>
            <person name="Kawai M."/>
            <person name="Futagami T."/>
            <person name="Toyoda A."/>
            <person name="Takaki Y."/>
            <person name="Nishi S."/>
            <person name="Hori S."/>
            <person name="Arai W."/>
            <person name="Tsubouchi T."/>
            <person name="Morono Y."/>
            <person name="Uchiyama I."/>
            <person name="Ito T."/>
            <person name="Fujiyama A."/>
            <person name="Inagaki F."/>
            <person name="Takami H."/>
        </authorList>
    </citation>
    <scope>NUCLEOTIDE SEQUENCE</scope>
    <source>
        <strain evidence="1">Expedition CK06-06</strain>
    </source>
</reference>
<comment type="caution">
    <text evidence="1">The sequence shown here is derived from an EMBL/GenBank/DDBJ whole genome shotgun (WGS) entry which is preliminary data.</text>
</comment>
<feature type="non-terminal residue" evidence="1">
    <location>
        <position position="1"/>
    </location>
</feature>
<name>X1KRY9_9ZZZZ</name>